<dbReference type="InterPro" id="IPR014001">
    <property type="entry name" value="Helicase_ATP-bd"/>
</dbReference>
<dbReference type="Proteomes" id="UP000009022">
    <property type="component" value="Unassembled WGS sequence"/>
</dbReference>
<keyword evidence="10" id="KW-0238">DNA-binding</keyword>
<dbReference type="RefSeq" id="XP_002115244.1">
    <property type="nucleotide sequence ID" value="XM_002115208.1"/>
</dbReference>
<dbReference type="GO" id="GO:0006338">
    <property type="term" value="P:chromatin remodeling"/>
    <property type="evidence" value="ECO:0000318"/>
    <property type="project" value="GO_Central"/>
</dbReference>
<feature type="compositionally biased region" description="Acidic residues" evidence="13">
    <location>
        <begin position="613"/>
        <end position="631"/>
    </location>
</feature>
<keyword evidence="5" id="KW-0378">Hydrolase</keyword>
<dbReference type="InterPro" id="IPR000330">
    <property type="entry name" value="SNF2_N"/>
</dbReference>
<evidence type="ECO:0000256" key="2">
    <source>
        <dbReference type="ARBA" id="ARBA00009220"/>
    </source>
</evidence>
<dbReference type="CDD" id="cd18003">
    <property type="entry name" value="DEXQc_SRCAP"/>
    <property type="match status" value="1"/>
</dbReference>
<evidence type="ECO:0000256" key="8">
    <source>
        <dbReference type="ARBA" id="ARBA00022853"/>
    </source>
</evidence>
<reference evidence="18 19" key="1">
    <citation type="journal article" date="2008" name="Nature">
        <title>The Trichoplax genome and the nature of placozoans.</title>
        <authorList>
            <person name="Srivastava M."/>
            <person name="Begovic E."/>
            <person name="Chapman J."/>
            <person name="Putnam N.H."/>
            <person name="Hellsten U."/>
            <person name="Kawashima T."/>
            <person name="Kuo A."/>
            <person name="Mitros T."/>
            <person name="Salamov A."/>
            <person name="Carpenter M.L."/>
            <person name="Signorovitch A.Y."/>
            <person name="Moreno M.A."/>
            <person name="Kamm K."/>
            <person name="Grimwood J."/>
            <person name="Schmutz J."/>
            <person name="Shapiro H."/>
            <person name="Grigoriev I.V."/>
            <person name="Buss L.W."/>
            <person name="Schierwater B."/>
            <person name="Dellaporta S.L."/>
            <person name="Rokhsar D.S."/>
        </authorList>
    </citation>
    <scope>NUCLEOTIDE SEQUENCE [LARGE SCALE GENOMIC DNA]</scope>
    <source>
        <strain evidence="18 19">Grell-BS-1999</strain>
    </source>
</reference>
<evidence type="ECO:0000259" key="17">
    <source>
        <dbReference type="PROSITE" id="PS51204"/>
    </source>
</evidence>
<dbReference type="FunFam" id="3.40.50.300:FF:000529">
    <property type="entry name" value="helicase SRCAP isoform X1"/>
    <property type="match status" value="1"/>
</dbReference>
<dbReference type="Pfam" id="PF00271">
    <property type="entry name" value="Helicase_C"/>
    <property type="match status" value="1"/>
</dbReference>
<organism evidence="18 19">
    <name type="scientific">Trichoplax adhaerens</name>
    <name type="common">Trichoplax reptans</name>
    <dbReference type="NCBI Taxonomy" id="10228"/>
    <lineage>
        <taxon>Eukaryota</taxon>
        <taxon>Metazoa</taxon>
        <taxon>Placozoa</taxon>
        <taxon>Uniplacotomia</taxon>
        <taxon>Trichoplacea</taxon>
        <taxon>Trichoplacidae</taxon>
        <taxon>Trichoplax</taxon>
    </lineage>
</organism>
<feature type="compositionally biased region" description="Basic and acidic residues" evidence="13">
    <location>
        <begin position="82"/>
        <end position="94"/>
    </location>
</feature>
<dbReference type="PhylomeDB" id="B3S577"/>
<proteinExistence type="inferred from homology"/>
<evidence type="ECO:0000256" key="6">
    <source>
        <dbReference type="ARBA" id="ARBA00022806"/>
    </source>
</evidence>
<feature type="region of interest" description="Disordered" evidence="13">
    <location>
        <begin position="443"/>
        <end position="465"/>
    </location>
</feature>
<dbReference type="STRING" id="10228.B3S577"/>
<feature type="domain" description="Helicase ATP-binding" evidence="15">
    <location>
        <begin position="706"/>
        <end position="871"/>
    </location>
</feature>
<evidence type="ECO:0000256" key="1">
    <source>
        <dbReference type="ARBA" id="ARBA00004123"/>
    </source>
</evidence>
<protein>
    <recommendedName>
        <fullName evidence="20">Helicase domino</fullName>
    </recommendedName>
</protein>
<evidence type="ECO:0008006" key="20">
    <source>
        <dbReference type="Google" id="ProtNLM"/>
    </source>
</evidence>
<dbReference type="InterPro" id="IPR049730">
    <property type="entry name" value="SNF2/RAD54-like_C"/>
</dbReference>
<feature type="domain" description="Helicase C-terminal" evidence="16">
    <location>
        <begin position="1340"/>
        <end position="1490"/>
    </location>
</feature>
<dbReference type="GO" id="GO:0003677">
    <property type="term" value="F:DNA binding"/>
    <property type="evidence" value="ECO:0007669"/>
    <property type="project" value="UniProtKB-KW"/>
</dbReference>
<feature type="compositionally biased region" description="Polar residues" evidence="13">
    <location>
        <begin position="2276"/>
        <end position="2285"/>
    </location>
</feature>
<dbReference type="PROSITE" id="PS51194">
    <property type="entry name" value="HELICASE_CTER"/>
    <property type="match status" value="1"/>
</dbReference>
<dbReference type="CDD" id="cd18793">
    <property type="entry name" value="SF2_C_SNF"/>
    <property type="match status" value="1"/>
</dbReference>
<dbReference type="Gene3D" id="3.40.50.10810">
    <property type="entry name" value="Tandem AAA-ATPase domain"/>
    <property type="match status" value="1"/>
</dbReference>
<dbReference type="SUPFAM" id="SSF52540">
    <property type="entry name" value="P-loop containing nucleoside triphosphate hydrolases"/>
    <property type="match status" value="2"/>
</dbReference>
<feature type="compositionally biased region" description="Basic and acidic residues" evidence="13">
    <location>
        <begin position="449"/>
        <end position="461"/>
    </location>
</feature>
<keyword evidence="11" id="KW-0804">Transcription</keyword>
<dbReference type="SMART" id="SM00487">
    <property type="entry name" value="DEXDc"/>
    <property type="match status" value="1"/>
</dbReference>
<feature type="region of interest" description="Disordered" evidence="13">
    <location>
        <begin position="1946"/>
        <end position="1969"/>
    </location>
</feature>
<feature type="domain" description="Myb-like" evidence="14">
    <location>
        <begin position="1791"/>
        <end position="1852"/>
    </location>
</feature>
<dbReference type="InterPro" id="IPR014012">
    <property type="entry name" value="HSA_dom"/>
</dbReference>
<dbReference type="GO" id="GO:0010557">
    <property type="term" value="P:positive regulation of macromolecule biosynthetic process"/>
    <property type="evidence" value="ECO:0007669"/>
    <property type="project" value="UniProtKB-ARBA"/>
</dbReference>
<feature type="compositionally biased region" description="Low complexity" evidence="13">
    <location>
        <begin position="56"/>
        <end position="69"/>
    </location>
</feature>
<comment type="similarity">
    <text evidence="2">Belongs to the SNF2/RAD54 helicase family. SWR1 subfamily.</text>
</comment>
<dbReference type="InterPro" id="IPR038718">
    <property type="entry name" value="SNF2-like_sf"/>
</dbReference>
<feature type="domain" description="HSA" evidence="17">
    <location>
        <begin position="310"/>
        <end position="382"/>
    </location>
</feature>
<feature type="compositionally biased region" description="Acidic residues" evidence="13">
    <location>
        <begin position="533"/>
        <end position="560"/>
    </location>
</feature>
<evidence type="ECO:0000256" key="4">
    <source>
        <dbReference type="ARBA" id="ARBA00022741"/>
    </source>
</evidence>
<dbReference type="InterPro" id="IPR001005">
    <property type="entry name" value="SANT/Myb"/>
</dbReference>
<evidence type="ECO:0000256" key="10">
    <source>
        <dbReference type="ARBA" id="ARBA00023125"/>
    </source>
</evidence>
<dbReference type="PROSITE" id="PS50090">
    <property type="entry name" value="MYB_LIKE"/>
    <property type="match status" value="1"/>
</dbReference>
<keyword evidence="8" id="KW-0156">Chromatin regulator</keyword>
<dbReference type="SMART" id="SM00490">
    <property type="entry name" value="HELICc"/>
    <property type="match status" value="1"/>
</dbReference>
<dbReference type="PROSITE" id="PS51204">
    <property type="entry name" value="HSA"/>
    <property type="match status" value="1"/>
</dbReference>
<dbReference type="GO" id="GO:0010468">
    <property type="term" value="P:regulation of gene expression"/>
    <property type="evidence" value="ECO:0007669"/>
    <property type="project" value="UniProtKB-ARBA"/>
</dbReference>
<dbReference type="InterPro" id="IPR027417">
    <property type="entry name" value="P-loop_NTPase"/>
</dbReference>
<dbReference type="PROSITE" id="PS51192">
    <property type="entry name" value="HELICASE_ATP_BIND_1"/>
    <property type="match status" value="1"/>
</dbReference>
<evidence type="ECO:0000313" key="18">
    <source>
        <dbReference type="EMBL" id="EDV22089.1"/>
    </source>
</evidence>
<feature type="region of interest" description="Disordered" evidence="13">
    <location>
        <begin position="209"/>
        <end position="275"/>
    </location>
</feature>
<feature type="region of interest" description="Disordered" evidence="13">
    <location>
        <begin position="1"/>
        <end position="28"/>
    </location>
</feature>
<keyword evidence="12" id="KW-0539">Nucleus</keyword>
<feature type="region of interest" description="Disordered" evidence="13">
    <location>
        <begin position="596"/>
        <end position="655"/>
    </location>
</feature>
<evidence type="ECO:0000259" key="15">
    <source>
        <dbReference type="PROSITE" id="PS51192"/>
    </source>
</evidence>
<keyword evidence="6" id="KW-0347">Helicase</keyword>
<evidence type="ECO:0000313" key="19">
    <source>
        <dbReference type="Proteomes" id="UP000009022"/>
    </source>
</evidence>
<dbReference type="CTD" id="6756583"/>
<dbReference type="OrthoDB" id="448448at2759"/>
<evidence type="ECO:0000256" key="7">
    <source>
        <dbReference type="ARBA" id="ARBA00022840"/>
    </source>
</evidence>
<evidence type="ECO:0000256" key="11">
    <source>
        <dbReference type="ARBA" id="ARBA00023163"/>
    </source>
</evidence>
<name>B3S577_TRIAD</name>
<keyword evidence="7" id="KW-0067">ATP-binding</keyword>
<dbReference type="GO" id="GO:0042393">
    <property type="term" value="F:histone binding"/>
    <property type="evidence" value="ECO:0000318"/>
    <property type="project" value="GO_Central"/>
</dbReference>
<feature type="compositionally biased region" description="Low complexity" evidence="13">
    <location>
        <begin position="209"/>
        <end position="219"/>
    </location>
</feature>
<evidence type="ECO:0000259" key="16">
    <source>
        <dbReference type="PROSITE" id="PS51194"/>
    </source>
</evidence>
<evidence type="ECO:0000256" key="13">
    <source>
        <dbReference type="SAM" id="MobiDB-lite"/>
    </source>
</evidence>
<keyword evidence="9" id="KW-0805">Transcription regulation</keyword>
<keyword evidence="4" id="KW-0547">Nucleotide-binding</keyword>
<dbReference type="EMBL" id="DS985250">
    <property type="protein sequence ID" value="EDV22089.1"/>
    <property type="molecule type" value="Genomic_DNA"/>
</dbReference>
<dbReference type="PANTHER" id="PTHR45685:SF1">
    <property type="entry name" value="HELICASE SRCAP"/>
    <property type="match status" value="1"/>
</dbReference>
<dbReference type="KEGG" id="tad:TRIADDRAFT_59226"/>
<feature type="region of interest" description="Disordered" evidence="13">
    <location>
        <begin position="56"/>
        <end position="95"/>
    </location>
</feature>
<keyword evidence="3" id="KW-0597">Phosphoprotein</keyword>
<feature type="compositionally biased region" description="Polar residues" evidence="13">
    <location>
        <begin position="1"/>
        <end position="10"/>
    </location>
</feature>
<dbReference type="GeneID" id="6756583"/>
<dbReference type="GO" id="GO:0005524">
    <property type="term" value="F:ATP binding"/>
    <property type="evidence" value="ECO:0007669"/>
    <property type="project" value="UniProtKB-KW"/>
</dbReference>
<feature type="compositionally biased region" description="Basic and acidic residues" evidence="13">
    <location>
        <begin position="561"/>
        <end position="576"/>
    </location>
</feature>
<accession>B3S577</accession>
<keyword evidence="19" id="KW-1185">Reference proteome</keyword>
<evidence type="ECO:0000256" key="12">
    <source>
        <dbReference type="ARBA" id="ARBA00023242"/>
    </source>
</evidence>
<dbReference type="Pfam" id="PF07529">
    <property type="entry name" value="HSA"/>
    <property type="match status" value="1"/>
</dbReference>
<evidence type="ECO:0000256" key="3">
    <source>
        <dbReference type="ARBA" id="ARBA00022553"/>
    </source>
</evidence>
<gene>
    <name evidence="18" type="ORF">TRIADDRAFT_59226</name>
</gene>
<evidence type="ECO:0000259" key="14">
    <source>
        <dbReference type="PROSITE" id="PS50090"/>
    </source>
</evidence>
<feature type="region of interest" description="Disordered" evidence="13">
    <location>
        <begin position="2108"/>
        <end position="2137"/>
    </location>
</feature>
<feature type="region of interest" description="Disordered" evidence="13">
    <location>
        <begin position="2253"/>
        <end position="2285"/>
    </location>
</feature>
<dbReference type="GO" id="GO:0140096">
    <property type="term" value="F:catalytic activity, acting on a protein"/>
    <property type="evidence" value="ECO:0007669"/>
    <property type="project" value="UniProtKB-ARBA"/>
</dbReference>
<evidence type="ECO:0000256" key="9">
    <source>
        <dbReference type="ARBA" id="ARBA00023015"/>
    </source>
</evidence>
<dbReference type="InterPro" id="IPR050520">
    <property type="entry name" value="INO80/SWR1_helicase"/>
</dbReference>
<dbReference type="GO" id="GO:0004386">
    <property type="term" value="F:helicase activity"/>
    <property type="evidence" value="ECO:0007669"/>
    <property type="project" value="UniProtKB-KW"/>
</dbReference>
<dbReference type="GO" id="GO:0016887">
    <property type="term" value="F:ATP hydrolysis activity"/>
    <property type="evidence" value="ECO:0000318"/>
    <property type="project" value="GO_Central"/>
</dbReference>
<feature type="compositionally biased region" description="Polar residues" evidence="13">
    <location>
        <begin position="2109"/>
        <end position="2126"/>
    </location>
</feature>
<dbReference type="GO" id="GO:0000812">
    <property type="term" value="C:Swr1 complex"/>
    <property type="evidence" value="ECO:0000318"/>
    <property type="project" value="GO_Central"/>
</dbReference>
<dbReference type="HOGENOM" id="CLU_230032_0_0_1"/>
<dbReference type="PANTHER" id="PTHR45685">
    <property type="entry name" value="HELICASE SRCAP-RELATED"/>
    <property type="match status" value="1"/>
</dbReference>
<feature type="compositionally biased region" description="Low complexity" evidence="13">
    <location>
        <begin position="2253"/>
        <end position="2275"/>
    </location>
</feature>
<dbReference type="Gene3D" id="3.40.50.300">
    <property type="entry name" value="P-loop containing nucleotide triphosphate hydrolases"/>
    <property type="match status" value="1"/>
</dbReference>
<dbReference type="eggNOG" id="KOG0391">
    <property type="taxonomic scope" value="Eukaryota"/>
</dbReference>
<dbReference type="OMA" id="YGEDCRG"/>
<evidence type="ECO:0000256" key="5">
    <source>
        <dbReference type="ARBA" id="ARBA00022801"/>
    </source>
</evidence>
<comment type="subcellular location">
    <subcellularLocation>
        <location evidence="1">Nucleus</location>
    </subcellularLocation>
</comment>
<dbReference type="InParanoid" id="B3S577"/>
<dbReference type="InterPro" id="IPR001650">
    <property type="entry name" value="Helicase_C-like"/>
</dbReference>
<dbReference type="SMART" id="SM00573">
    <property type="entry name" value="HSA"/>
    <property type="match status" value="1"/>
</dbReference>
<sequence>MKRSNDTSLIESERKKKKNDSPTGLQSDIKVAISASIDCSDRGDGNARALQFNFAQRSSKVDQQQDSQVHAVKTGESNASNKDNRPTDFKEPAKNEITTEISQLMPSTTSDKSTANMPQDTMQLRQLILEFRKSEMEKIKAVFNSRLQELFFLQGGGNMMDYLAWKRRPNEQLAAFLKANEFASTTSSMLSPTTNTVTVTYTPISIESQSSNSISTTPTDGDDNKLQDLDQPSNNNQIAERRDSANGLTSPLPKSLPSETKFKSELSPSETSDLVAQRSDDIAMKAKKEVDILHRIDELKKQGLWSANRLPRASLLPVNKCHHNYLMEEMLWLSNDFIQEKKWKLNMLRKICRGVLKFHQDKEMKKQRAKKEEQQRLRRIATTLAKEVKQFWSQIDKLVQYKIRCKIEVKKKKARDLHLKLIVGQTERYSSWLMKGLYSSKPNTSEIVKNQDDADFKPVHESDDEITIEQEERLMKSGGKDYENEIEMLKRESELPLEDLIKSLPLEAFQDDKKTSENSDSEDETDNNSLAEPESEDCQNDDDFATSDQEEDDDEMTLEEQENHESGNVDHKSEIEELKKDCEMSLDDLLKMYGGTAPCTSSSDVSDISAGRDDDDDGSSDESAFESDESSSLEGTKFLIENEEASDQEKADSRDYKMELTEVSEEAKSFQPTGYTLSTTTVKTPVPFLLKHQLREYQHVGLDWLVAMDKSHLNGILADEMGLGKTIQTIALLAHLACEQSCWGPHLIIVPTSVMLNWEMELKKWCPAFKILTYYGSVKERKQKRQGWTKVNAFHVCITSYKLVLQDHSSFRRMRWQYLVLDEAHNIKNFKSKRWQKLLNFNSRNRLLLTGTPLQNNLMELWSLMHFLMPNVFSSHKDFKDWFSNPLTGMIEGSQEYNEDIINRLHKVLRPFLLRRLKREVEKQLPKKYEHVVRCKLSRRQKFLYDDYMSRTKTKETLASGQFLSVINVLMQLRKVCNHPDLFEVRPVVSPLIMEGICFITASLVVNALEYGYFDRIDLQSIGLCFTHLDFTTDSLATTRGYHLQTPKINIENELFDEDVQPVQFGYLRPVKKNEFLEKLHKIKYDKKHIPMHQIYMTQSEIAFKELPRPQSLAPSLVSPVLSISPEFLPPGYAAIDTETHDNSQVTVAGKSNEGVNKNTYNLLKDIFKDAELSAKRDKQRKDKLHRIARINARSCGMHPIIGSELVATLRECTKYDNSKSKQWTHCTYSNHPKSIDGSLFWDYTNTLIATLNVRETMLTHLQGTMNRFTMYTPVVCVPPIELHASHPAPSYLTKESRRIEILKSDLRKPCLDLHTSATRQCFNFPDRRLIQYDCGKLQALDILLHDLKAKGHRVLIFTQMTKMLDILEKFLNFHGHVYLRLDGATPVERRQMLTERFNNDKRVFCFVLSTRSGGLGVNLTGADTVVFYDSDWNPTMDAQAQDRCHRIGQTRDVHIYRLISEFTIEENILKKANQKRLLGGVAIEEGNFNTAFLKKDHIQELFSVDQPTQNKQSLATIEDIEEEVAVSKELSKNHFTQTEFEQALLLAEDKVDAQAATQARVEQAADLAEFNESVPLDTDGATTRSVSEDEETLKLEEEFVTLQSQLNPIEKYAVNFLEKSLTAETKQRIQAAEQAVAIAKKEWEITHKAALQDVNRSSSEEANDLIFASELSNNQLLTWMPPTPPDDADDNGSTLNERLRGYQNSTLSESDQPPPHNASGVRSLIVSIADTRMRKKDQRDYIRPPRSLFDRKYVTGGDNRYVSRKVKGKLNKPPLPLNVRQTETKPFPDWAIADDWALLQAIRTILDLPLSLTVSYPAHNINWDLISNVVSSSGQIYRSPRQCRERFFNTLQQREEGKVKVNKGLQTHQLISQDKGRTQVGGYNGVFDMVKRIGNKRKPTLRQMLVISHHKNSKHIESLKKSVTTTSTITPIQLAAKRVERLTKEKVQQQQLSHSQQTSQQPSWSSNLGATTASTATIRPISLTTTTLNSQVKATTANITASSGGRVNTTIIQQSHPASTTVASTQHKTTASSAQQSHQVIGKGQVTTTVTTVTGRSVLTTIPIAATSQQVGRSIQVPGSNRGSAAQTQLMQKYTPAQLRLLREKAMQSPTVQQQLQAKQMTSQPLPDPPTKRPQTPILQQKLQQGQPPKTQPSSAAIAAAAAVKQAQKIQAQHKAGLSQQLTAFTQQGGRSQSQAGQLPITSMRISQQNIPQHHSQLKQQQLLKQSQVQSSQNSAQIIKIQQLQLQKLQSKTPLSSQSQQTQQRQPLQTPSPQHKQTTVQQISREPLPVSSELSAVAYASFLLFTETHLKFL</sequence>
<feature type="compositionally biased region" description="Low complexity" evidence="13">
    <location>
        <begin position="1949"/>
        <end position="1967"/>
    </location>
</feature>
<feature type="region of interest" description="Disordered" evidence="13">
    <location>
        <begin position="508"/>
        <end position="576"/>
    </location>
</feature>
<dbReference type="Pfam" id="PF00176">
    <property type="entry name" value="SNF2-rel_dom"/>
    <property type="match status" value="1"/>
</dbReference>
<dbReference type="FunFam" id="3.40.50.10810:FF:000005">
    <property type="entry name" value="Photoperiod-independent early flowering 1"/>
    <property type="match status" value="1"/>
</dbReference>